<organism evidence="1 2">
    <name type="scientific">Rotaria magnacalcarata</name>
    <dbReference type="NCBI Taxonomy" id="392030"/>
    <lineage>
        <taxon>Eukaryota</taxon>
        <taxon>Metazoa</taxon>
        <taxon>Spiralia</taxon>
        <taxon>Gnathifera</taxon>
        <taxon>Rotifera</taxon>
        <taxon>Eurotatoria</taxon>
        <taxon>Bdelloidea</taxon>
        <taxon>Philodinida</taxon>
        <taxon>Philodinidae</taxon>
        <taxon>Rotaria</taxon>
    </lineage>
</organism>
<reference evidence="1" key="1">
    <citation type="submission" date="2021-02" db="EMBL/GenBank/DDBJ databases">
        <authorList>
            <person name="Nowell W R."/>
        </authorList>
    </citation>
    <scope>NUCLEOTIDE SEQUENCE</scope>
</reference>
<name>A0A8S2YUK7_9BILA</name>
<feature type="non-terminal residue" evidence="1">
    <location>
        <position position="1"/>
    </location>
</feature>
<protein>
    <submittedName>
        <fullName evidence="1">Uncharacterized protein</fullName>
    </submittedName>
</protein>
<accession>A0A8S2YUK7</accession>
<dbReference type="EMBL" id="CAJOBJ010099364">
    <property type="protein sequence ID" value="CAF4579925.1"/>
    <property type="molecule type" value="Genomic_DNA"/>
</dbReference>
<proteinExistence type="predicted"/>
<dbReference type="AlphaFoldDB" id="A0A8S2YUK7"/>
<evidence type="ECO:0000313" key="2">
    <source>
        <dbReference type="Proteomes" id="UP000681720"/>
    </source>
</evidence>
<evidence type="ECO:0000313" key="1">
    <source>
        <dbReference type="EMBL" id="CAF4579925.1"/>
    </source>
</evidence>
<dbReference type="Proteomes" id="UP000681720">
    <property type="component" value="Unassembled WGS sequence"/>
</dbReference>
<gene>
    <name evidence="1" type="ORF">GIL414_LOCUS38037</name>
</gene>
<sequence length="50" mass="6016">MVEKIDRSRVQISHVSHFISTLPSIMGRPQKGNFRLMLIRSFRLIWIWSF</sequence>
<feature type="non-terminal residue" evidence="1">
    <location>
        <position position="50"/>
    </location>
</feature>
<comment type="caution">
    <text evidence="1">The sequence shown here is derived from an EMBL/GenBank/DDBJ whole genome shotgun (WGS) entry which is preliminary data.</text>
</comment>